<organism evidence="1 2">
    <name type="scientific">Burkholderia cepacia</name>
    <name type="common">Pseudomonas cepacia</name>
    <dbReference type="NCBI Taxonomy" id="292"/>
    <lineage>
        <taxon>Bacteria</taxon>
        <taxon>Pseudomonadati</taxon>
        <taxon>Pseudomonadota</taxon>
        <taxon>Betaproteobacteria</taxon>
        <taxon>Burkholderiales</taxon>
        <taxon>Burkholderiaceae</taxon>
        <taxon>Burkholderia</taxon>
        <taxon>Burkholderia cepacia complex</taxon>
    </lineage>
</organism>
<name>A0AAE8N8M2_BURCE</name>
<dbReference type="Proteomes" id="UP000250416">
    <property type="component" value="Unassembled WGS sequence"/>
</dbReference>
<accession>A0AAE8N8M2</accession>
<comment type="caution">
    <text evidence="1">The sequence shown here is derived from an EMBL/GenBank/DDBJ whole genome shotgun (WGS) entry which is preliminary data.</text>
</comment>
<dbReference type="AlphaFoldDB" id="A0AAE8N8M2"/>
<proteinExistence type="predicted"/>
<evidence type="ECO:0000313" key="1">
    <source>
        <dbReference type="EMBL" id="SPV11586.1"/>
    </source>
</evidence>
<dbReference type="EMBL" id="UARD01000001">
    <property type="protein sequence ID" value="SPV11586.1"/>
    <property type="molecule type" value="Genomic_DNA"/>
</dbReference>
<reference evidence="1 2" key="1">
    <citation type="submission" date="2018-06" db="EMBL/GenBank/DDBJ databases">
        <authorList>
            <consortium name="Pathogen Informatics"/>
            <person name="Doyle S."/>
        </authorList>
    </citation>
    <scope>NUCLEOTIDE SEQUENCE [LARGE SCALE GENOMIC DNA]</scope>
    <source>
        <strain evidence="1 2">NCTC10661</strain>
    </source>
</reference>
<gene>
    <name evidence="1" type="ORF">NCTC10661_00181</name>
</gene>
<sequence length="808" mass="80030">MQRHEGNRGVKNPIRTFIIGVVALLALGCSPAFGQVSQFVPGQVLTAAGLNQALGNVFGKVDARWYGVSSDPTCAKDNTSPIRLAVTAAAGSELVFPTGTFCLNTATSTILISSQIEISGQGRNTVFKWNAPSGSAIAPIFDVTAAGITMHDFAFDHNAQAGNYVDSTYFGTDPWGGVAFSIQGDKFTGYNLYGANGFDNCIGISKRTSSGAAVAGSPQHFLLHDINTTNCGTGIHSAAQGGPGKIGAGIDNGSGSAGVISNVVDNQSYIGFISDIGAGAYAQWNNATAFYTKIDSSNPTNGSGYGLYVGAPMSSFTNVTIVAPAGTGVWNDNPAAGTNFNNLTVYIPQKNCLWLKGAITANNVTCNQSSFSGSNGYADVLLDSTAGSISPLQISNLNISGALHSYSVQATGSNPINGVISSNALTGVTAPTSLGSNAAGLSLIGTSTTGVSISAAQLTSPTLTGTPTAPTASVGTSSTQVATTQFVAASYAPLASPTFTGTVTIPSGASIAGYLTSASASSTYAPLASPTFTGTVTIPSGASIAGYLTSAAASSTYAPLASPTFTGTVTIPSGASIAGYLTSASAASTYAPLASPALTGTPTAPTATAGTNTTQVATTAFANSAVTGGGNAGNFTTGSFTDSSTSNTQQVTISATSDTLGASIKMTGNGGTTPSKYVRVQSGNFAVVNNANTAAILSLTDAGALTTTGAVNGQGGVQSNGVTINPVLTGTTASIGGSSLAAGACTSGTASISGSTTSMAVAASPVTYPGDGFWWEGYVSAAGTVTVKVCAVAAGTPTASAYNVRVLQ</sequence>
<evidence type="ECO:0000313" key="2">
    <source>
        <dbReference type="Proteomes" id="UP000250416"/>
    </source>
</evidence>
<protein>
    <submittedName>
        <fullName evidence="1">Uncharacterized protein</fullName>
    </submittedName>
</protein>
<dbReference type="PROSITE" id="PS51257">
    <property type="entry name" value="PROKAR_LIPOPROTEIN"/>
    <property type="match status" value="1"/>
</dbReference>